<evidence type="ECO:0000313" key="1">
    <source>
        <dbReference type="EMBL" id="CAF1524358.1"/>
    </source>
</evidence>
<dbReference type="Proteomes" id="UP000663854">
    <property type="component" value="Unassembled WGS sequence"/>
</dbReference>
<evidence type="ECO:0000313" key="2">
    <source>
        <dbReference type="EMBL" id="CAF1663064.1"/>
    </source>
</evidence>
<reference evidence="1" key="1">
    <citation type="submission" date="2021-02" db="EMBL/GenBank/DDBJ databases">
        <authorList>
            <person name="Nowell W R."/>
        </authorList>
    </citation>
    <scope>NUCLEOTIDE SEQUENCE</scope>
</reference>
<evidence type="ECO:0000313" key="4">
    <source>
        <dbReference type="Proteomes" id="UP000663870"/>
    </source>
</evidence>
<dbReference type="EMBL" id="CAJNOL010013261">
    <property type="protein sequence ID" value="CAF1663064.1"/>
    <property type="molecule type" value="Genomic_DNA"/>
</dbReference>
<proteinExistence type="predicted"/>
<name>A0A815V2J9_9BILA</name>
<sequence length="147" mass="17112">MNYFHNEWLKTNDGWYEGIQVYTPSTNNALEATNKTIKDDGTFRERHVLSRFLTIATNVINNWSVERDSSSINAKIFATEPTISLELWTLSYQWAKSTKDIICISNDSSKTYYIPARDLQSISQANLNKYKNKTWSTFNQFTKSFDI</sequence>
<dbReference type="Proteomes" id="UP000663870">
    <property type="component" value="Unassembled WGS sequence"/>
</dbReference>
<dbReference type="EMBL" id="CAJNOH010011416">
    <property type="protein sequence ID" value="CAF1524358.1"/>
    <property type="molecule type" value="Genomic_DNA"/>
</dbReference>
<keyword evidence="4" id="KW-1185">Reference proteome</keyword>
<comment type="caution">
    <text evidence="1">The sequence shown here is derived from an EMBL/GenBank/DDBJ whole genome shotgun (WGS) entry which is preliminary data.</text>
</comment>
<dbReference type="AlphaFoldDB" id="A0A815V2J9"/>
<organism evidence="1 3">
    <name type="scientific">Rotaria sordida</name>
    <dbReference type="NCBI Taxonomy" id="392033"/>
    <lineage>
        <taxon>Eukaryota</taxon>
        <taxon>Metazoa</taxon>
        <taxon>Spiralia</taxon>
        <taxon>Gnathifera</taxon>
        <taxon>Rotifera</taxon>
        <taxon>Eurotatoria</taxon>
        <taxon>Bdelloidea</taxon>
        <taxon>Philodinida</taxon>
        <taxon>Philodinidae</taxon>
        <taxon>Rotaria</taxon>
    </lineage>
</organism>
<gene>
    <name evidence="2" type="ORF">JXQ802_LOCUS56360</name>
    <name evidence="1" type="ORF">PYM288_LOCUS39802</name>
</gene>
<protein>
    <submittedName>
        <fullName evidence="1">Uncharacterized protein</fullName>
    </submittedName>
</protein>
<accession>A0A815V2J9</accession>
<evidence type="ECO:0000313" key="3">
    <source>
        <dbReference type="Proteomes" id="UP000663854"/>
    </source>
</evidence>